<name>A0AA96GNN0_9BACT</name>
<reference evidence="1 2" key="1">
    <citation type="submission" date="2023-01" db="EMBL/GenBank/DDBJ databases">
        <title>Cultivation and genomic characterization of new, ubiquitous marine nitrite-oxidizing bacteria from the Nitrospirales.</title>
        <authorList>
            <person name="Mueller A.J."/>
            <person name="Daebeler A."/>
            <person name="Herbold C.W."/>
            <person name="Kirkegaard R.H."/>
            <person name="Daims H."/>
        </authorList>
    </citation>
    <scope>NUCLEOTIDE SEQUENCE [LARGE SCALE GENOMIC DNA]</scope>
    <source>
        <strain evidence="1 2">DK</strain>
    </source>
</reference>
<organism evidence="1 2">
    <name type="scientific">Candidatus Nitrospira neomarina</name>
    <dbReference type="NCBI Taxonomy" id="3020899"/>
    <lineage>
        <taxon>Bacteria</taxon>
        <taxon>Pseudomonadati</taxon>
        <taxon>Nitrospirota</taxon>
        <taxon>Nitrospiria</taxon>
        <taxon>Nitrospirales</taxon>
        <taxon>Nitrospiraceae</taxon>
        <taxon>Nitrospira</taxon>
    </lineage>
</organism>
<evidence type="ECO:0008006" key="3">
    <source>
        <dbReference type="Google" id="ProtNLM"/>
    </source>
</evidence>
<protein>
    <recommendedName>
        <fullName evidence="3">Class III cytochrome C domain-containing protein</fullName>
    </recommendedName>
</protein>
<dbReference type="InterPro" id="IPR036280">
    <property type="entry name" value="Multihaem_cyt_sf"/>
</dbReference>
<dbReference type="Gene3D" id="3.90.10.10">
    <property type="entry name" value="Cytochrome C3"/>
    <property type="match status" value="1"/>
</dbReference>
<dbReference type="EMBL" id="CP116968">
    <property type="protein sequence ID" value="WNM62508.1"/>
    <property type="molecule type" value="Genomic_DNA"/>
</dbReference>
<dbReference type="Proteomes" id="UP001302494">
    <property type="component" value="Chromosome"/>
</dbReference>
<accession>A0AA96GNN0</accession>
<dbReference type="SUPFAM" id="SSF48695">
    <property type="entry name" value="Multiheme cytochromes"/>
    <property type="match status" value="1"/>
</dbReference>
<dbReference type="AlphaFoldDB" id="A0AA96GNN0"/>
<keyword evidence="2" id="KW-1185">Reference proteome</keyword>
<evidence type="ECO:0000313" key="1">
    <source>
        <dbReference type="EMBL" id="WNM62508.1"/>
    </source>
</evidence>
<gene>
    <name evidence="1" type="ORF">PQG83_01825</name>
</gene>
<sequence length="195" mass="21340">MGCRRPWVAPCIWALTGLVIATLAWASPIYTEALWAPGDLSRHHTDIAGCLSCHEPFRGATPQKCLACHTLETFQSRSEPDVRQLHQEANQSGQACLVCHTEHRGVLTAITIGRVKNPHGELIFRATGATSCSDCHVIKGGTGQQDGTLLHNSYVERLILKGEGAHRPGHFAKCLKCHRGGQLEVDDEDKDDEDD</sequence>
<dbReference type="RefSeq" id="WP_312746099.1">
    <property type="nucleotide sequence ID" value="NZ_CP116968.1"/>
</dbReference>
<evidence type="ECO:0000313" key="2">
    <source>
        <dbReference type="Proteomes" id="UP001302494"/>
    </source>
</evidence>
<proteinExistence type="predicted"/>
<dbReference type="KEGG" id="nneo:PQG83_01825"/>